<sequence length="89" mass="10384">MFAPYPKLLCSQRLKRIRHDHSTRAPDYSMAPWQTKTDWKGEMGAGNAMIARWTPFLGWIRYRARSEASLRKFQTGLVRVGCACAWQHE</sequence>
<dbReference type="Proteomes" id="UP000008063">
    <property type="component" value="Unassembled WGS sequence"/>
</dbReference>
<dbReference type="AlphaFoldDB" id="F8QBD0"/>
<keyword evidence="2" id="KW-1185">Reference proteome</keyword>
<dbReference type="InParanoid" id="F8QBD0"/>
<evidence type="ECO:0000313" key="1">
    <source>
        <dbReference type="EMBL" id="EGN94516.1"/>
    </source>
</evidence>
<protein>
    <submittedName>
        <fullName evidence="1">Uncharacterized protein</fullName>
    </submittedName>
</protein>
<reference evidence="2" key="1">
    <citation type="journal article" date="2011" name="Science">
        <title>The plant cell wall-decomposing machinery underlies the functional diversity of forest fungi.</title>
        <authorList>
            <person name="Eastwood D.C."/>
            <person name="Floudas D."/>
            <person name="Binder M."/>
            <person name="Majcherczyk A."/>
            <person name="Schneider P."/>
            <person name="Aerts A."/>
            <person name="Asiegbu F.O."/>
            <person name="Baker S.E."/>
            <person name="Barry K."/>
            <person name="Bendiksby M."/>
            <person name="Blumentritt M."/>
            <person name="Coutinho P.M."/>
            <person name="Cullen D."/>
            <person name="de Vries R.P."/>
            <person name="Gathman A."/>
            <person name="Goodell B."/>
            <person name="Henrissat B."/>
            <person name="Ihrmark K."/>
            <person name="Kauserud H."/>
            <person name="Kohler A."/>
            <person name="LaButti K."/>
            <person name="Lapidus A."/>
            <person name="Lavin J.L."/>
            <person name="Lee Y.-H."/>
            <person name="Lindquist E."/>
            <person name="Lilly W."/>
            <person name="Lucas S."/>
            <person name="Morin E."/>
            <person name="Murat C."/>
            <person name="Oguiza J.A."/>
            <person name="Park J."/>
            <person name="Pisabarro A.G."/>
            <person name="Riley R."/>
            <person name="Rosling A."/>
            <person name="Salamov A."/>
            <person name="Schmidt O."/>
            <person name="Schmutz J."/>
            <person name="Skrede I."/>
            <person name="Stenlid J."/>
            <person name="Wiebenga A."/>
            <person name="Xie X."/>
            <person name="Kuees U."/>
            <person name="Hibbett D.S."/>
            <person name="Hoffmeister D."/>
            <person name="Hoegberg N."/>
            <person name="Martin F."/>
            <person name="Grigoriev I.V."/>
            <person name="Watkinson S.C."/>
        </authorList>
    </citation>
    <scope>NUCLEOTIDE SEQUENCE [LARGE SCALE GENOMIC DNA]</scope>
    <source>
        <strain evidence="2">strain S7.3</strain>
    </source>
</reference>
<organism evidence="2">
    <name type="scientific">Serpula lacrymans var. lacrymans (strain S7.3)</name>
    <name type="common">Dry rot fungus</name>
    <dbReference type="NCBI Taxonomy" id="936435"/>
    <lineage>
        <taxon>Eukaryota</taxon>
        <taxon>Fungi</taxon>
        <taxon>Dikarya</taxon>
        <taxon>Basidiomycota</taxon>
        <taxon>Agaricomycotina</taxon>
        <taxon>Agaricomycetes</taxon>
        <taxon>Agaricomycetidae</taxon>
        <taxon>Boletales</taxon>
        <taxon>Coniophorineae</taxon>
        <taxon>Serpulaceae</taxon>
        <taxon>Serpula</taxon>
    </lineage>
</organism>
<gene>
    <name evidence="1" type="ORF">SERLA73DRAFT_188460</name>
</gene>
<evidence type="ECO:0000313" key="2">
    <source>
        <dbReference type="Proteomes" id="UP000008063"/>
    </source>
</evidence>
<dbReference type="HOGENOM" id="CLU_2456143_0_0_1"/>
<accession>F8QBD0</accession>
<proteinExistence type="predicted"/>
<name>F8QBD0_SERL3</name>
<dbReference type="EMBL" id="GL945488">
    <property type="protein sequence ID" value="EGN94516.1"/>
    <property type="molecule type" value="Genomic_DNA"/>
</dbReference>